<evidence type="ECO:0000256" key="1">
    <source>
        <dbReference type="SAM" id="MobiDB-lite"/>
    </source>
</evidence>
<dbReference type="RefSeq" id="WP_345686089.1">
    <property type="nucleotide sequence ID" value="NZ_BAABIT010000001.1"/>
</dbReference>
<dbReference type="EMBL" id="JBHSJD010000014">
    <property type="protein sequence ID" value="MFC5024111.1"/>
    <property type="molecule type" value="Genomic_DNA"/>
</dbReference>
<gene>
    <name evidence="2" type="ORF">ACFPM3_18455</name>
</gene>
<name>A0ABV9XIC5_9ACTN</name>
<feature type="compositionally biased region" description="Low complexity" evidence="1">
    <location>
        <begin position="52"/>
        <end position="64"/>
    </location>
</feature>
<keyword evidence="3" id="KW-1185">Reference proteome</keyword>
<sequence length="83" mass="8499">MPEADPAVDELVAAALNAPQGLIACLLESDDGPTVRLGEALRTIQRSRPHPDTTGVAGPAAAAPTGPPDEPIAIDPMTHDPAW</sequence>
<evidence type="ECO:0000313" key="3">
    <source>
        <dbReference type="Proteomes" id="UP001595829"/>
    </source>
</evidence>
<reference evidence="3" key="1">
    <citation type="journal article" date="2019" name="Int. J. Syst. Evol. Microbiol.">
        <title>The Global Catalogue of Microorganisms (GCM) 10K type strain sequencing project: providing services to taxonomists for standard genome sequencing and annotation.</title>
        <authorList>
            <consortium name="The Broad Institute Genomics Platform"/>
            <consortium name="The Broad Institute Genome Sequencing Center for Infectious Disease"/>
            <person name="Wu L."/>
            <person name="Ma J."/>
        </authorList>
    </citation>
    <scope>NUCLEOTIDE SEQUENCE [LARGE SCALE GENOMIC DNA]</scope>
    <source>
        <strain evidence="3">CGMCC 4.1648</strain>
    </source>
</reference>
<accession>A0ABV9XIC5</accession>
<comment type="caution">
    <text evidence="2">The sequence shown here is derived from an EMBL/GenBank/DDBJ whole genome shotgun (WGS) entry which is preliminary data.</text>
</comment>
<protein>
    <submittedName>
        <fullName evidence="2">Uncharacterized protein</fullName>
    </submittedName>
</protein>
<dbReference type="Proteomes" id="UP001595829">
    <property type="component" value="Unassembled WGS sequence"/>
</dbReference>
<organism evidence="2 3">
    <name type="scientific">Streptomyces coeruleoprunus</name>
    <dbReference type="NCBI Taxonomy" id="285563"/>
    <lineage>
        <taxon>Bacteria</taxon>
        <taxon>Bacillati</taxon>
        <taxon>Actinomycetota</taxon>
        <taxon>Actinomycetes</taxon>
        <taxon>Kitasatosporales</taxon>
        <taxon>Streptomycetaceae</taxon>
        <taxon>Streptomyces</taxon>
    </lineage>
</organism>
<feature type="region of interest" description="Disordered" evidence="1">
    <location>
        <begin position="44"/>
        <end position="83"/>
    </location>
</feature>
<proteinExistence type="predicted"/>
<evidence type="ECO:0000313" key="2">
    <source>
        <dbReference type="EMBL" id="MFC5024111.1"/>
    </source>
</evidence>